<feature type="compositionally biased region" description="Pro residues" evidence="1">
    <location>
        <begin position="36"/>
        <end position="46"/>
    </location>
</feature>
<protein>
    <submittedName>
        <fullName evidence="2">Uncharacterized protein</fullName>
    </submittedName>
</protein>
<dbReference type="Proteomes" id="UP000287651">
    <property type="component" value="Unassembled WGS sequence"/>
</dbReference>
<evidence type="ECO:0000313" key="2">
    <source>
        <dbReference type="EMBL" id="RRT58684.1"/>
    </source>
</evidence>
<organism evidence="2 3">
    <name type="scientific">Ensete ventricosum</name>
    <name type="common">Abyssinian banana</name>
    <name type="synonym">Musa ensete</name>
    <dbReference type="NCBI Taxonomy" id="4639"/>
    <lineage>
        <taxon>Eukaryota</taxon>
        <taxon>Viridiplantae</taxon>
        <taxon>Streptophyta</taxon>
        <taxon>Embryophyta</taxon>
        <taxon>Tracheophyta</taxon>
        <taxon>Spermatophyta</taxon>
        <taxon>Magnoliopsida</taxon>
        <taxon>Liliopsida</taxon>
        <taxon>Zingiberales</taxon>
        <taxon>Musaceae</taxon>
        <taxon>Ensete</taxon>
    </lineage>
</organism>
<feature type="region of interest" description="Disordered" evidence="1">
    <location>
        <begin position="100"/>
        <end position="126"/>
    </location>
</feature>
<proteinExistence type="predicted"/>
<evidence type="ECO:0000313" key="3">
    <source>
        <dbReference type="Proteomes" id="UP000287651"/>
    </source>
</evidence>
<feature type="region of interest" description="Disordered" evidence="1">
    <location>
        <begin position="14"/>
        <end position="70"/>
    </location>
</feature>
<name>A0A426Z3X9_ENSVE</name>
<feature type="compositionally biased region" description="Polar residues" evidence="1">
    <location>
        <begin position="117"/>
        <end position="126"/>
    </location>
</feature>
<dbReference type="AlphaFoldDB" id="A0A426Z3X9"/>
<sequence>MLSLRFLNSGIKAKPAKPPARVASHGQTRCRGGWPWPSPLHGPPPTARCSRRRPRPPARERLDAAKASQQGLPPIEAVARRQLLVGAAAACGHGRLRLARKGDNRPLTQPLAARCPQGQQAASGQG</sequence>
<comment type="caution">
    <text evidence="2">The sequence shown here is derived from an EMBL/GenBank/DDBJ whole genome shotgun (WGS) entry which is preliminary data.</text>
</comment>
<dbReference type="EMBL" id="AMZH03008561">
    <property type="protein sequence ID" value="RRT58684.1"/>
    <property type="molecule type" value="Genomic_DNA"/>
</dbReference>
<accession>A0A426Z3X9</accession>
<gene>
    <name evidence="2" type="ORF">B296_00036311</name>
</gene>
<evidence type="ECO:0000256" key="1">
    <source>
        <dbReference type="SAM" id="MobiDB-lite"/>
    </source>
</evidence>
<reference evidence="2 3" key="1">
    <citation type="journal article" date="2014" name="Agronomy (Basel)">
        <title>A Draft Genome Sequence for Ensete ventricosum, the Drought-Tolerant Tree Against Hunger.</title>
        <authorList>
            <person name="Harrison J."/>
            <person name="Moore K.A."/>
            <person name="Paszkiewicz K."/>
            <person name="Jones T."/>
            <person name="Grant M."/>
            <person name="Ambacheew D."/>
            <person name="Muzemil S."/>
            <person name="Studholme D.J."/>
        </authorList>
    </citation>
    <scope>NUCLEOTIDE SEQUENCE [LARGE SCALE GENOMIC DNA]</scope>
</reference>